<dbReference type="GO" id="GO:0008270">
    <property type="term" value="F:zinc ion binding"/>
    <property type="evidence" value="ECO:0007669"/>
    <property type="project" value="UniProtKB-KW"/>
</dbReference>
<dbReference type="PROSITE" id="PS01102">
    <property type="entry name" value="ZF_DKSA_1"/>
    <property type="match status" value="1"/>
</dbReference>
<dbReference type="RefSeq" id="WP_145370433.1">
    <property type="nucleotide sequence ID" value="NZ_CP036275.1"/>
</dbReference>
<dbReference type="InterPro" id="IPR020458">
    <property type="entry name" value="Znf_DskA_TraR_CS"/>
</dbReference>
<dbReference type="KEGG" id="mri:Mal4_35640"/>
<feature type="region of interest" description="Disordered" evidence="5">
    <location>
        <begin position="25"/>
        <end position="44"/>
    </location>
</feature>
<evidence type="ECO:0000256" key="5">
    <source>
        <dbReference type="SAM" id="MobiDB-lite"/>
    </source>
</evidence>
<keyword evidence="3" id="KW-0862">Zinc</keyword>
<evidence type="ECO:0000256" key="2">
    <source>
        <dbReference type="ARBA" id="ARBA00022771"/>
    </source>
</evidence>
<gene>
    <name evidence="7" type="primary">yocK_1</name>
    <name evidence="7" type="ORF">Mal4_35640</name>
</gene>
<keyword evidence="8" id="KW-1185">Reference proteome</keyword>
<keyword evidence="2" id="KW-0863">Zinc-finger</keyword>
<dbReference type="InterPro" id="IPR000962">
    <property type="entry name" value="Znf_DskA_TraR"/>
</dbReference>
<evidence type="ECO:0000256" key="4">
    <source>
        <dbReference type="PROSITE-ProRule" id="PRU00510"/>
    </source>
</evidence>
<keyword evidence="1" id="KW-0479">Metal-binding</keyword>
<dbReference type="EMBL" id="CP036275">
    <property type="protein sequence ID" value="QDU39227.1"/>
    <property type="molecule type" value="Genomic_DNA"/>
</dbReference>
<dbReference type="PANTHER" id="PTHR33823">
    <property type="entry name" value="RNA POLYMERASE-BINDING TRANSCRIPTION FACTOR DKSA-RELATED"/>
    <property type="match status" value="1"/>
</dbReference>
<dbReference type="Pfam" id="PF01258">
    <property type="entry name" value="zf-dskA_traR"/>
    <property type="match status" value="1"/>
</dbReference>
<evidence type="ECO:0000313" key="8">
    <source>
        <dbReference type="Proteomes" id="UP000320496"/>
    </source>
</evidence>
<dbReference type="InterPro" id="IPR037187">
    <property type="entry name" value="DnaK_N"/>
</dbReference>
<dbReference type="InterPro" id="IPR020460">
    <property type="entry name" value="Znf_C4-type_bac"/>
</dbReference>
<dbReference type="AlphaFoldDB" id="A0A517Z9R6"/>
<feature type="zinc finger region" description="dksA C4-type" evidence="4">
    <location>
        <begin position="84"/>
        <end position="108"/>
    </location>
</feature>
<dbReference type="SUPFAM" id="SSF109635">
    <property type="entry name" value="DnaK suppressor protein DksA, alpha-hairpin domain"/>
    <property type="match status" value="1"/>
</dbReference>
<evidence type="ECO:0000259" key="6">
    <source>
        <dbReference type="Pfam" id="PF01258"/>
    </source>
</evidence>
<evidence type="ECO:0000256" key="3">
    <source>
        <dbReference type="ARBA" id="ARBA00022833"/>
    </source>
</evidence>
<accession>A0A517Z9R6</accession>
<dbReference type="OrthoDB" id="9811543at2"/>
<dbReference type="PROSITE" id="PS51128">
    <property type="entry name" value="ZF_DKSA_2"/>
    <property type="match status" value="1"/>
</dbReference>
<feature type="domain" description="Zinc finger DksA/TraR C4-type" evidence="6">
    <location>
        <begin position="79"/>
        <end position="113"/>
    </location>
</feature>
<dbReference type="Gene3D" id="1.20.120.910">
    <property type="entry name" value="DksA, coiled-coil domain"/>
    <property type="match status" value="1"/>
</dbReference>
<evidence type="ECO:0000256" key="1">
    <source>
        <dbReference type="ARBA" id="ARBA00022723"/>
    </source>
</evidence>
<dbReference type="SUPFAM" id="SSF57716">
    <property type="entry name" value="Glucocorticoid receptor-like (DNA-binding domain)"/>
    <property type="match status" value="1"/>
</dbReference>
<protein>
    <submittedName>
        <fullName evidence="7">General stress protein 16O</fullName>
    </submittedName>
</protein>
<evidence type="ECO:0000313" key="7">
    <source>
        <dbReference type="EMBL" id="QDU39227.1"/>
    </source>
</evidence>
<organism evidence="7 8">
    <name type="scientific">Maioricimonas rarisocia</name>
    <dbReference type="NCBI Taxonomy" id="2528026"/>
    <lineage>
        <taxon>Bacteria</taxon>
        <taxon>Pseudomonadati</taxon>
        <taxon>Planctomycetota</taxon>
        <taxon>Planctomycetia</taxon>
        <taxon>Planctomycetales</taxon>
        <taxon>Planctomycetaceae</taxon>
        <taxon>Maioricimonas</taxon>
    </lineage>
</organism>
<proteinExistence type="predicted"/>
<dbReference type="PRINTS" id="PR00618">
    <property type="entry name" value="DKSAZNFINGER"/>
</dbReference>
<sequence>MARQDALLRLHQRLIGQREALRKKLREDVDRTGPSNSGSGDISDVAIDDAEREINSQLVSLESRELSKIDRAIDAIRQGRYGTCEVCSRAIPIARLQALPYTTLCVECQRLQESGVGAGDGEADWESVYEYQARQHDQELTLDDIRIEG</sequence>
<dbReference type="PANTHER" id="PTHR33823:SF4">
    <property type="entry name" value="GENERAL STRESS PROTEIN 16O"/>
    <property type="match status" value="1"/>
</dbReference>
<name>A0A517Z9R6_9PLAN</name>
<dbReference type="Proteomes" id="UP000320496">
    <property type="component" value="Chromosome"/>
</dbReference>
<reference evidence="7 8" key="1">
    <citation type="submission" date="2019-02" db="EMBL/GenBank/DDBJ databases">
        <title>Deep-cultivation of Planctomycetes and their phenomic and genomic characterization uncovers novel biology.</title>
        <authorList>
            <person name="Wiegand S."/>
            <person name="Jogler M."/>
            <person name="Boedeker C."/>
            <person name="Pinto D."/>
            <person name="Vollmers J."/>
            <person name="Rivas-Marin E."/>
            <person name="Kohn T."/>
            <person name="Peeters S.H."/>
            <person name="Heuer A."/>
            <person name="Rast P."/>
            <person name="Oberbeckmann S."/>
            <person name="Bunk B."/>
            <person name="Jeske O."/>
            <person name="Meyerdierks A."/>
            <person name="Storesund J.E."/>
            <person name="Kallscheuer N."/>
            <person name="Luecker S."/>
            <person name="Lage O.M."/>
            <person name="Pohl T."/>
            <person name="Merkel B.J."/>
            <person name="Hornburger P."/>
            <person name="Mueller R.-W."/>
            <person name="Bruemmer F."/>
            <person name="Labrenz M."/>
            <person name="Spormann A.M."/>
            <person name="Op den Camp H."/>
            <person name="Overmann J."/>
            <person name="Amann R."/>
            <person name="Jetten M.S.M."/>
            <person name="Mascher T."/>
            <person name="Medema M.H."/>
            <person name="Devos D.P."/>
            <person name="Kaster A.-K."/>
            <person name="Ovreas L."/>
            <person name="Rohde M."/>
            <person name="Galperin M.Y."/>
            <person name="Jogler C."/>
        </authorList>
    </citation>
    <scope>NUCLEOTIDE SEQUENCE [LARGE SCALE GENOMIC DNA]</scope>
    <source>
        <strain evidence="7 8">Mal4</strain>
    </source>
</reference>